<dbReference type="STRING" id="888060.HMPREF9081_0605"/>
<evidence type="ECO:0000313" key="3">
    <source>
        <dbReference type="EMBL" id="EGK61202.1"/>
    </source>
</evidence>
<dbReference type="Proteomes" id="UP000004067">
    <property type="component" value="Unassembled WGS sequence"/>
</dbReference>
<dbReference type="PROSITE" id="PS00867">
    <property type="entry name" value="CPSASE_2"/>
    <property type="match status" value="1"/>
</dbReference>
<dbReference type="AlphaFoldDB" id="F5RK20"/>
<feature type="domain" description="ATP-grasp" evidence="2">
    <location>
        <begin position="265"/>
        <end position="309"/>
    </location>
</feature>
<evidence type="ECO:0000256" key="1">
    <source>
        <dbReference type="PROSITE-ProRule" id="PRU00409"/>
    </source>
</evidence>
<keyword evidence="1" id="KW-0067">ATP-binding</keyword>
<dbReference type="EMBL" id="AFHQ01000023">
    <property type="protein sequence ID" value="EGK61202.1"/>
    <property type="molecule type" value="Genomic_DNA"/>
</dbReference>
<dbReference type="InterPro" id="IPR011761">
    <property type="entry name" value="ATP-grasp"/>
</dbReference>
<dbReference type="InterPro" id="IPR005479">
    <property type="entry name" value="CPAse_ATP-bd"/>
</dbReference>
<dbReference type="OrthoDB" id="9803907at2"/>
<sequence length="337" mass="37831">MRVWFNQWFSTAYHLIALMRAGSPDRFTFVGSSANPNMLYRLVCDAWETEPVLPVGTAYVEYALRFCRAQGIDVFFPRRALTLLAQHQDAFRVQGTILAAGAADTMALLDDKAATYAFFAEHLPEIVPAYRVARSYEAFVAAYEELRPCCARVCYKLTEDEGATTFRVIDESVAAPGAIARKPGTKLTWAMAQQILRGYDFSVPFLLMPYLDGQEVSVDCLQTARGAIVIPRFKTDHRYSEIRFDADIMALCERIMTLLQLPVPINIQLRSDGTHYYLLEINPRMSGGLQLSCLAAGINVPDIAVNRLVGTEKPWAYPDRSRVRRVANLETPQLLEG</sequence>
<accession>F5RK20</accession>
<keyword evidence="1" id="KW-0547">Nucleotide-binding</keyword>
<keyword evidence="4" id="KW-1185">Reference proteome</keyword>
<dbReference type="Pfam" id="PF15632">
    <property type="entry name" value="ATPgrasp_Ter"/>
    <property type="match status" value="1"/>
</dbReference>
<evidence type="ECO:0000313" key="4">
    <source>
        <dbReference type="Proteomes" id="UP000004067"/>
    </source>
</evidence>
<dbReference type="GO" id="GO:0046872">
    <property type="term" value="F:metal ion binding"/>
    <property type="evidence" value="ECO:0007669"/>
    <property type="project" value="InterPro"/>
</dbReference>
<dbReference type="SUPFAM" id="SSF56059">
    <property type="entry name" value="Glutathione synthetase ATP-binding domain-like"/>
    <property type="match status" value="1"/>
</dbReference>
<dbReference type="Gene3D" id="3.30.470.20">
    <property type="entry name" value="ATP-grasp fold, B domain"/>
    <property type="match status" value="1"/>
</dbReference>
<dbReference type="GO" id="GO:0005524">
    <property type="term" value="F:ATP binding"/>
    <property type="evidence" value="ECO:0007669"/>
    <property type="project" value="UniProtKB-UniRule"/>
</dbReference>
<dbReference type="eggNOG" id="COG0458">
    <property type="taxonomic scope" value="Bacteria"/>
</dbReference>
<gene>
    <name evidence="3" type="ORF">HMPREF9081_0605</name>
</gene>
<protein>
    <recommendedName>
        <fullName evidence="2">ATP-grasp domain-containing protein</fullName>
    </recommendedName>
</protein>
<dbReference type="HOGENOM" id="CLU_052967_3_0_9"/>
<evidence type="ECO:0000259" key="2">
    <source>
        <dbReference type="PROSITE" id="PS50975"/>
    </source>
</evidence>
<dbReference type="RefSeq" id="WP_006305471.1">
    <property type="nucleotide sequence ID" value="NZ_GL892076.1"/>
</dbReference>
<comment type="caution">
    <text evidence="3">The sequence shown here is derived from an EMBL/GenBank/DDBJ whole genome shotgun (WGS) entry which is preliminary data.</text>
</comment>
<reference evidence="3 4" key="1">
    <citation type="submission" date="2011-04" db="EMBL/GenBank/DDBJ databases">
        <authorList>
            <person name="Muzny D."/>
            <person name="Qin X."/>
            <person name="Deng J."/>
            <person name="Jiang H."/>
            <person name="Liu Y."/>
            <person name="Qu J."/>
            <person name="Song X.-Z."/>
            <person name="Zhang L."/>
            <person name="Thornton R."/>
            <person name="Coyle M."/>
            <person name="Francisco L."/>
            <person name="Jackson L."/>
            <person name="Javaid M."/>
            <person name="Korchina V."/>
            <person name="Kovar C."/>
            <person name="Mata R."/>
            <person name="Mathew T."/>
            <person name="Ngo R."/>
            <person name="Nguyen L."/>
            <person name="Nguyen N."/>
            <person name="Okwuonu G."/>
            <person name="Ongeri F."/>
            <person name="Pham C."/>
            <person name="Simmons D."/>
            <person name="Wilczek-Boney K."/>
            <person name="Hale W."/>
            <person name="Jakkamsetti A."/>
            <person name="Pham P."/>
            <person name="Ruth R."/>
            <person name="San Lucas F."/>
            <person name="Warren J."/>
            <person name="Zhang J."/>
            <person name="Zhao Z."/>
            <person name="Zhou C."/>
            <person name="Zhu D."/>
            <person name="Lee S."/>
            <person name="Bess C."/>
            <person name="Blankenburg K."/>
            <person name="Forbes L."/>
            <person name="Fu Q."/>
            <person name="Gubbala S."/>
            <person name="Hirani K."/>
            <person name="Jayaseelan J.C."/>
            <person name="Lara F."/>
            <person name="Munidasa M."/>
            <person name="Palculict T."/>
            <person name="Patil S."/>
            <person name="Pu L.-L."/>
            <person name="Saada N."/>
            <person name="Tang L."/>
            <person name="Weissenberger G."/>
            <person name="Zhu Y."/>
            <person name="Hemphill L."/>
            <person name="Shang Y."/>
            <person name="Youmans B."/>
            <person name="Ayvaz T."/>
            <person name="Ross M."/>
            <person name="Santibanez J."/>
            <person name="Aqrawi P."/>
            <person name="Gross S."/>
            <person name="Joshi V."/>
            <person name="Fowler G."/>
            <person name="Nazareth L."/>
            <person name="Reid J."/>
            <person name="Worley K."/>
            <person name="Petrosino J."/>
            <person name="Highlander S."/>
            <person name="Gibbs R."/>
        </authorList>
    </citation>
    <scope>NUCLEOTIDE SEQUENCE [LARGE SCALE GENOMIC DNA]</scope>
    <source>
        <strain evidence="3 4">DSM 2778</strain>
    </source>
</reference>
<name>F5RK20_9FIRM</name>
<dbReference type="PROSITE" id="PS50975">
    <property type="entry name" value="ATP_GRASP"/>
    <property type="match status" value="1"/>
</dbReference>
<proteinExistence type="predicted"/>
<organism evidence="3 4">
    <name type="scientific">Centipeda periodontii DSM 2778</name>
    <dbReference type="NCBI Taxonomy" id="888060"/>
    <lineage>
        <taxon>Bacteria</taxon>
        <taxon>Bacillati</taxon>
        <taxon>Bacillota</taxon>
        <taxon>Negativicutes</taxon>
        <taxon>Selenomonadales</taxon>
        <taxon>Selenomonadaceae</taxon>
        <taxon>Centipeda</taxon>
    </lineage>
</organism>